<dbReference type="Proteomes" id="UP000095283">
    <property type="component" value="Unplaced"/>
</dbReference>
<accession>A0A1I7WYX8</accession>
<keyword evidence="1" id="KW-1185">Reference proteome</keyword>
<name>A0A1I7WYX8_HETBA</name>
<evidence type="ECO:0000313" key="1">
    <source>
        <dbReference type="Proteomes" id="UP000095283"/>
    </source>
</evidence>
<protein>
    <submittedName>
        <fullName evidence="2">Uncharacterized protein</fullName>
    </submittedName>
</protein>
<sequence>MTTPFINATLSASWISPITSTTTSPFTTSLKSTSMESTRTSIFSTHFSLKSTPPLSPTHLNTDTTAIRKVTTTNIFTQISTRPPSPATTQIPSLKILTDVSSNFCLLFIKTVFYILEVRIDIKLLKQSSHLKKYCNLDTIHPKCFIKKYIIHKINSNTPSPIEPNLARFHITKDLI</sequence>
<evidence type="ECO:0000313" key="2">
    <source>
        <dbReference type="WBParaSite" id="Hba_10470"/>
    </source>
</evidence>
<organism evidence="1 2">
    <name type="scientific">Heterorhabditis bacteriophora</name>
    <name type="common">Entomopathogenic nematode worm</name>
    <dbReference type="NCBI Taxonomy" id="37862"/>
    <lineage>
        <taxon>Eukaryota</taxon>
        <taxon>Metazoa</taxon>
        <taxon>Ecdysozoa</taxon>
        <taxon>Nematoda</taxon>
        <taxon>Chromadorea</taxon>
        <taxon>Rhabditida</taxon>
        <taxon>Rhabditina</taxon>
        <taxon>Rhabditomorpha</taxon>
        <taxon>Strongyloidea</taxon>
        <taxon>Heterorhabditidae</taxon>
        <taxon>Heterorhabditis</taxon>
    </lineage>
</organism>
<dbReference type="WBParaSite" id="Hba_10470">
    <property type="protein sequence ID" value="Hba_10470"/>
    <property type="gene ID" value="Hba_10470"/>
</dbReference>
<reference evidence="2" key="1">
    <citation type="submission" date="2016-11" db="UniProtKB">
        <authorList>
            <consortium name="WormBaseParasite"/>
        </authorList>
    </citation>
    <scope>IDENTIFICATION</scope>
</reference>
<proteinExistence type="predicted"/>
<dbReference type="AlphaFoldDB" id="A0A1I7WYX8"/>